<evidence type="ECO:0000256" key="3">
    <source>
        <dbReference type="ARBA" id="ARBA00022475"/>
    </source>
</evidence>
<evidence type="ECO:0000256" key="4">
    <source>
        <dbReference type="ARBA" id="ARBA00022692"/>
    </source>
</evidence>
<dbReference type="STRING" id="745411.B3C1_00700"/>
<proteinExistence type="inferred from homology"/>
<keyword evidence="4 7" id="KW-0812">Transmembrane</keyword>
<dbReference type="eggNOG" id="COG0697">
    <property type="taxonomic scope" value="Bacteria"/>
</dbReference>
<feature type="transmembrane region" description="Helical" evidence="7">
    <location>
        <begin position="127"/>
        <end position="147"/>
    </location>
</feature>
<comment type="subcellular location">
    <subcellularLocation>
        <location evidence="1">Cell membrane</location>
        <topology evidence="1">Multi-pass membrane protein</topology>
    </subcellularLocation>
</comment>
<gene>
    <name evidence="9" type="ORF">B3C1_00700</name>
</gene>
<feature type="transmembrane region" description="Helical" evidence="7">
    <location>
        <begin position="35"/>
        <end position="53"/>
    </location>
</feature>
<accession>K2K4Q3</accession>
<dbReference type="EMBL" id="AMRI01000001">
    <property type="protein sequence ID" value="EKE77934.1"/>
    <property type="molecule type" value="Genomic_DNA"/>
</dbReference>
<dbReference type="SUPFAM" id="SSF103481">
    <property type="entry name" value="Multidrug resistance efflux transporter EmrE"/>
    <property type="match status" value="2"/>
</dbReference>
<evidence type="ECO:0000256" key="6">
    <source>
        <dbReference type="ARBA" id="ARBA00023136"/>
    </source>
</evidence>
<dbReference type="Pfam" id="PF00892">
    <property type="entry name" value="EamA"/>
    <property type="match status" value="2"/>
</dbReference>
<dbReference type="PATRIC" id="fig|745411.4.peg.131"/>
<evidence type="ECO:0000256" key="2">
    <source>
        <dbReference type="ARBA" id="ARBA00007362"/>
    </source>
</evidence>
<dbReference type="OrthoDB" id="5729944at2"/>
<evidence type="ECO:0000256" key="1">
    <source>
        <dbReference type="ARBA" id="ARBA00004651"/>
    </source>
</evidence>
<dbReference type="GO" id="GO:0016020">
    <property type="term" value="C:membrane"/>
    <property type="evidence" value="ECO:0007669"/>
    <property type="project" value="InterPro"/>
</dbReference>
<feature type="transmembrane region" description="Helical" evidence="7">
    <location>
        <begin position="153"/>
        <end position="172"/>
    </location>
</feature>
<keyword evidence="5 7" id="KW-1133">Transmembrane helix</keyword>
<feature type="transmembrane region" description="Helical" evidence="7">
    <location>
        <begin position="103"/>
        <end position="120"/>
    </location>
</feature>
<feature type="transmembrane region" description="Helical" evidence="7">
    <location>
        <begin position="246"/>
        <end position="266"/>
    </location>
</feature>
<dbReference type="PANTHER" id="PTHR22911">
    <property type="entry name" value="ACYL-MALONYL CONDENSING ENZYME-RELATED"/>
    <property type="match status" value="1"/>
</dbReference>
<comment type="similarity">
    <text evidence="2">Belongs to the EamA transporter family.</text>
</comment>
<feature type="transmembrane region" description="Helical" evidence="7">
    <location>
        <begin position="73"/>
        <end position="91"/>
    </location>
</feature>
<name>K2K4Q3_9GAMM</name>
<dbReference type="Proteomes" id="UP000006755">
    <property type="component" value="Unassembled WGS sequence"/>
</dbReference>
<evidence type="ECO:0000313" key="10">
    <source>
        <dbReference type="Proteomes" id="UP000006755"/>
    </source>
</evidence>
<evidence type="ECO:0000256" key="5">
    <source>
        <dbReference type="ARBA" id="ARBA00022989"/>
    </source>
</evidence>
<feature type="transmembrane region" description="Helical" evidence="7">
    <location>
        <begin position="210"/>
        <end position="234"/>
    </location>
</feature>
<keyword evidence="3" id="KW-1003">Cell membrane</keyword>
<keyword evidence="6 7" id="KW-0472">Membrane</keyword>
<sequence>MAKNESKALLFALATVLMWSTVASAFKLTLRELGTAQMLLVASLTTLVILTLVAAKQGKLGQLWPLLKTRPGYYLLLGCLNPCGYYLVLFAAYDLLPAQQAQALNYTWAISLSLLAVPFLGQKLSRFDALAIVLGYTGVLVIATRGQPWTLDFVSPLGVALALASTLIWSGYWIAKTRHQDDPVLSLLLGFALGLPGVIGALLWQGRFDFSLSGTLGAVYIGAFEMGFAFLLWLSAMKLSDHTARLSNLIFLSPFLSLWLLSTLVGEAILPSTLWGLGFILAGLGVQQLAKLKQQQK</sequence>
<dbReference type="InterPro" id="IPR000620">
    <property type="entry name" value="EamA_dom"/>
</dbReference>
<comment type="caution">
    <text evidence="9">The sequence shown here is derived from an EMBL/GenBank/DDBJ whole genome shotgun (WGS) entry which is preliminary data.</text>
</comment>
<feature type="domain" description="EamA" evidence="8">
    <location>
        <begin position="7"/>
        <end position="143"/>
    </location>
</feature>
<organism evidence="9 10">
    <name type="scientific">Gallaecimonas xiamenensis 3-C-1</name>
    <dbReference type="NCBI Taxonomy" id="745411"/>
    <lineage>
        <taxon>Bacteria</taxon>
        <taxon>Pseudomonadati</taxon>
        <taxon>Pseudomonadota</taxon>
        <taxon>Gammaproteobacteria</taxon>
        <taxon>Enterobacterales</taxon>
        <taxon>Gallaecimonadaceae</taxon>
        <taxon>Gallaecimonas</taxon>
    </lineage>
</organism>
<feature type="transmembrane region" description="Helical" evidence="7">
    <location>
        <begin position="184"/>
        <end position="204"/>
    </location>
</feature>
<feature type="domain" description="EamA" evidence="8">
    <location>
        <begin position="157"/>
        <end position="284"/>
    </location>
</feature>
<protein>
    <submittedName>
        <fullName evidence="9">Drug/metabolite exporter family protein</fullName>
    </submittedName>
</protein>
<reference evidence="9 10" key="1">
    <citation type="journal article" date="2012" name="J. Bacteriol.">
        <title>Genome Sequence of Gallaecimonas xiamenensis Type Strain 3-C-1.</title>
        <authorList>
            <person name="Lai Q."/>
            <person name="Wang L."/>
            <person name="Wang W."/>
            <person name="Shao Z."/>
        </authorList>
    </citation>
    <scope>NUCLEOTIDE SEQUENCE [LARGE SCALE GENOMIC DNA]</scope>
    <source>
        <strain evidence="9 10">3-C-1</strain>
    </source>
</reference>
<dbReference type="RefSeq" id="WP_008482229.1">
    <property type="nucleotide sequence ID" value="NZ_AMRI01000001.1"/>
</dbReference>
<evidence type="ECO:0000256" key="7">
    <source>
        <dbReference type="SAM" id="Phobius"/>
    </source>
</evidence>
<dbReference type="AlphaFoldDB" id="K2K4Q3"/>
<keyword evidence="10" id="KW-1185">Reference proteome</keyword>
<dbReference type="InterPro" id="IPR037185">
    <property type="entry name" value="EmrE-like"/>
</dbReference>
<evidence type="ECO:0000313" key="9">
    <source>
        <dbReference type="EMBL" id="EKE77934.1"/>
    </source>
</evidence>
<dbReference type="PANTHER" id="PTHR22911:SF137">
    <property type="entry name" value="SOLUTE CARRIER FAMILY 35 MEMBER G2-RELATED"/>
    <property type="match status" value="1"/>
</dbReference>
<evidence type="ECO:0000259" key="8">
    <source>
        <dbReference type="Pfam" id="PF00892"/>
    </source>
</evidence>